<keyword evidence="2" id="KW-0732">Signal</keyword>
<gene>
    <name evidence="3" type="ORF">Taro_055006</name>
</gene>
<keyword evidence="4" id="KW-1185">Reference proteome</keyword>
<feature type="chain" id="PRO_5032728414" evidence="2">
    <location>
        <begin position="20"/>
        <end position="73"/>
    </location>
</feature>
<evidence type="ECO:0000313" key="4">
    <source>
        <dbReference type="Proteomes" id="UP000652761"/>
    </source>
</evidence>
<evidence type="ECO:0000256" key="2">
    <source>
        <dbReference type="SAM" id="SignalP"/>
    </source>
</evidence>
<name>A0A843XQC6_COLES</name>
<organism evidence="3 4">
    <name type="scientific">Colocasia esculenta</name>
    <name type="common">Wild taro</name>
    <name type="synonym">Arum esculentum</name>
    <dbReference type="NCBI Taxonomy" id="4460"/>
    <lineage>
        <taxon>Eukaryota</taxon>
        <taxon>Viridiplantae</taxon>
        <taxon>Streptophyta</taxon>
        <taxon>Embryophyta</taxon>
        <taxon>Tracheophyta</taxon>
        <taxon>Spermatophyta</taxon>
        <taxon>Magnoliopsida</taxon>
        <taxon>Liliopsida</taxon>
        <taxon>Araceae</taxon>
        <taxon>Aroideae</taxon>
        <taxon>Colocasieae</taxon>
        <taxon>Colocasia</taxon>
    </lineage>
</organism>
<accession>A0A843XQC6</accession>
<feature type="compositionally biased region" description="Basic and acidic residues" evidence="1">
    <location>
        <begin position="22"/>
        <end position="43"/>
    </location>
</feature>
<feature type="region of interest" description="Disordered" evidence="1">
    <location>
        <begin position="20"/>
        <end position="47"/>
    </location>
</feature>
<comment type="caution">
    <text evidence="3">The sequence shown here is derived from an EMBL/GenBank/DDBJ whole genome shotgun (WGS) entry which is preliminary data.</text>
</comment>
<sequence>MASISLLCLGGAVLGGSLGVPGEREQPLRAEREMPCPDREEALRSSARRMARRLSERNDRVLWGRKLCRAQVT</sequence>
<dbReference type="AlphaFoldDB" id="A0A843XQC6"/>
<evidence type="ECO:0000313" key="3">
    <source>
        <dbReference type="EMBL" id="MQM21959.1"/>
    </source>
</evidence>
<evidence type="ECO:0000256" key="1">
    <source>
        <dbReference type="SAM" id="MobiDB-lite"/>
    </source>
</evidence>
<dbReference type="Proteomes" id="UP000652761">
    <property type="component" value="Unassembled WGS sequence"/>
</dbReference>
<dbReference type="EMBL" id="NMUH01011874">
    <property type="protein sequence ID" value="MQM21959.1"/>
    <property type="molecule type" value="Genomic_DNA"/>
</dbReference>
<protein>
    <submittedName>
        <fullName evidence="3">Uncharacterized protein</fullName>
    </submittedName>
</protein>
<feature type="signal peptide" evidence="2">
    <location>
        <begin position="1"/>
        <end position="19"/>
    </location>
</feature>
<reference evidence="3" key="1">
    <citation type="submission" date="2017-07" db="EMBL/GenBank/DDBJ databases">
        <title>Taro Niue Genome Assembly and Annotation.</title>
        <authorList>
            <person name="Atibalentja N."/>
            <person name="Keating K."/>
            <person name="Fields C.J."/>
        </authorList>
    </citation>
    <scope>NUCLEOTIDE SEQUENCE</scope>
    <source>
        <strain evidence="3">Niue_2</strain>
        <tissue evidence="3">Leaf</tissue>
    </source>
</reference>
<proteinExistence type="predicted"/>